<dbReference type="GO" id="GO:0006310">
    <property type="term" value="P:DNA recombination"/>
    <property type="evidence" value="ECO:0007669"/>
    <property type="project" value="UniProtKB-KW"/>
</dbReference>
<dbReference type="InterPro" id="IPR025166">
    <property type="entry name" value="Integrase_DNA_bind_dom"/>
</dbReference>
<dbReference type="RefSeq" id="WP_076600840.1">
    <property type="nucleotide sequence ID" value="NZ_FTMD01000002.1"/>
</dbReference>
<dbReference type="GO" id="GO:0015074">
    <property type="term" value="P:DNA integration"/>
    <property type="evidence" value="ECO:0007669"/>
    <property type="project" value="UniProtKB-KW"/>
</dbReference>
<organism evidence="6 7">
    <name type="scientific">Aromatoleum tolulyticum</name>
    <dbReference type="NCBI Taxonomy" id="34027"/>
    <lineage>
        <taxon>Bacteria</taxon>
        <taxon>Pseudomonadati</taxon>
        <taxon>Pseudomonadota</taxon>
        <taxon>Betaproteobacteria</taxon>
        <taxon>Rhodocyclales</taxon>
        <taxon>Rhodocyclaceae</taxon>
        <taxon>Aromatoleum</taxon>
    </lineage>
</organism>
<accession>A0A1N6Q479</accession>
<evidence type="ECO:0000313" key="6">
    <source>
        <dbReference type="EMBL" id="SIQ11372.1"/>
    </source>
</evidence>
<dbReference type="GO" id="GO:0003677">
    <property type="term" value="F:DNA binding"/>
    <property type="evidence" value="ECO:0007669"/>
    <property type="project" value="InterPro"/>
</dbReference>
<dbReference type="Gene3D" id="3.30.160.390">
    <property type="entry name" value="Integrase, DNA-binding domain"/>
    <property type="match status" value="1"/>
</dbReference>
<proteinExistence type="inferred from homology"/>
<evidence type="ECO:0000256" key="4">
    <source>
        <dbReference type="SAM" id="MobiDB-lite"/>
    </source>
</evidence>
<reference evidence="7" key="1">
    <citation type="submission" date="2017-01" db="EMBL/GenBank/DDBJ databases">
        <authorList>
            <person name="Varghese N."/>
            <person name="Submissions S."/>
        </authorList>
    </citation>
    <scope>NUCLEOTIDE SEQUENCE [LARGE SCALE GENOMIC DNA]</scope>
    <source>
        <strain evidence="7">ATCC 51758</strain>
    </source>
</reference>
<dbReference type="Pfam" id="PF00589">
    <property type="entry name" value="Phage_integrase"/>
    <property type="match status" value="1"/>
</dbReference>
<gene>
    <name evidence="6" type="ORF">SAMN05421829_102337</name>
</gene>
<name>A0A1N6Q479_9RHOO</name>
<keyword evidence="2" id="KW-0229">DNA integration</keyword>
<feature type="domain" description="Tyr recombinase" evidence="5">
    <location>
        <begin position="237"/>
        <end position="408"/>
    </location>
</feature>
<dbReference type="PROSITE" id="PS51898">
    <property type="entry name" value="TYR_RECOMBINASE"/>
    <property type="match status" value="1"/>
</dbReference>
<evidence type="ECO:0000313" key="7">
    <source>
        <dbReference type="Proteomes" id="UP000186819"/>
    </source>
</evidence>
<dbReference type="InterPro" id="IPR002104">
    <property type="entry name" value="Integrase_catalytic"/>
</dbReference>
<comment type="similarity">
    <text evidence="1">Belongs to the 'phage' integrase family.</text>
</comment>
<evidence type="ECO:0000256" key="1">
    <source>
        <dbReference type="ARBA" id="ARBA00008857"/>
    </source>
</evidence>
<dbReference type="Pfam" id="PF13356">
    <property type="entry name" value="Arm-DNA-bind_3"/>
    <property type="match status" value="1"/>
</dbReference>
<dbReference type="AlphaFoldDB" id="A0A1N6Q479"/>
<dbReference type="SUPFAM" id="SSF56349">
    <property type="entry name" value="DNA breaking-rejoining enzymes"/>
    <property type="match status" value="1"/>
</dbReference>
<keyword evidence="3" id="KW-0233">DNA recombination</keyword>
<dbReference type="InterPro" id="IPR011010">
    <property type="entry name" value="DNA_brk_join_enz"/>
</dbReference>
<evidence type="ECO:0000259" key="5">
    <source>
        <dbReference type="PROSITE" id="PS51898"/>
    </source>
</evidence>
<dbReference type="PANTHER" id="PTHR30629:SF6">
    <property type="entry name" value="PROPHAGE INTEGRASE INTA-RELATED"/>
    <property type="match status" value="1"/>
</dbReference>
<dbReference type="InterPro" id="IPR038488">
    <property type="entry name" value="Integrase_DNA-bd_sf"/>
</dbReference>
<keyword evidence="7" id="KW-1185">Reference proteome</keyword>
<protein>
    <recommendedName>
        <fullName evidence="5">Tyr recombinase domain-containing protein</fullName>
    </recommendedName>
</protein>
<dbReference type="PANTHER" id="PTHR30629">
    <property type="entry name" value="PROPHAGE INTEGRASE"/>
    <property type="match status" value="1"/>
</dbReference>
<dbReference type="Gene3D" id="1.10.443.10">
    <property type="entry name" value="Intergrase catalytic core"/>
    <property type="match status" value="1"/>
</dbReference>
<evidence type="ECO:0000256" key="3">
    <source>
        <dbReference type="ARBA" id="ARBA00023172"/>
    </source>
</evidence>
<dbReference type="InterPro" id="IPR013762">
    <property type="entry name" value="Integrase-like_cat_sf"/>
</dbReference>
<dbReference type="STRING" id="34027.SAMN05421829_102337"/>
<dbReference type="InterPro" id="IPR050808">
    <property type="entry name" value="Phage_Integrase"/>
</dbReference>
<dbReference type="EMBL" id="FTMD01000002">
    <property type="protein sequence ID" value="SIQ11372.1"/>
    <property type="molecule type" value="Genomic_DNA"/>
</dbReference>
<dbReference type="Proteomes" id="UP000186819">
    <property type="component" value="Unassembled WGS sequence"/>
</dbReference>
<dbReference type="OrthoDB" id="8556969at2"/>
<sequence length="438" mass="49288">MQRERLTPDRIRRFTCPEGIKQAFLWDTVAPRLAVRATAGAKAFIFEAKLNRQTVRVTVGDVRAWNIEDARTEANRLLTLVDKGIDPRQDKAERLAAVEAKREEAKRDEVTVGEAWRAYLKARAGKWGERHLLNHQNMAKEGGAPRTRGRRHGESDKTQPGPLYPLLAMRLSELDGEAVKAWLEPLAARTPTQAAQTYRALRAFMSWCGDRPEYRDVTHADACNRRMARDTLPKARAKDDCLQREQLALWFEHVGKIGNPVIAAYLQALLLTGARREELAGLRWDDLDFQWRSLTIRDKVEGERTIPLTPFVASLLAPLPRRNGWVFSSPKAESGRLQEPRIQHVKALAAGGLPALSLHGLRRSFGTLAEWVEVPAGIVAQIMGHKPSAIAEKHYRRRPLDLLRMWHTKVEGWILEQAGIEQPSAEQAPGLRVVGASA</sequence>
<evidence type="ECO:0000256" key="2">
    <source>
        <dbReference type="ARBA" id="ARBA00022908"/>
    </source>
</evidence>
<feature type="region of interest" description="Disordered" evidence="4">
    <location>
        <begin position="134"/>
        <end position="162"/>
    </location>
</feature>